<organism evidence="1 2">
    <name type="scientific">Deinococcus psychrotolerans</name>
    <dbReference type="NCBI Taxonomy" id="2489213"/>
    <lineage>
        <taxon>Bacteria</taxon>
        <taxon>Thermotogati</taxon>
        <taxon>Deinococcota</taxon>
        <taxon>Deinococci</taxon>
        <taxon>Deinococcales</taxon>
        <taxon>Deinococcaceae</taxon>
        <taxon>Deinococcus</taxon>
    </lineage>
</organism>
<reference evidence="1 2" key="1">
    <citation type="submission" date="2018-11" db="EMBL/GenBank/DDBJ databases">
        <title>Deinococcus shelandsis sp. nov., isolated from South Shetland Islands soil of Antarctica.</title>
        <authorList>
            <person name="Tian J."/>
        </authorList>
    </citation>
    <scope>NUCLEOTIDE SEQUENCE [LARGE SCALE GENOMIC DNA]</scope>
    <source>
        <strain evidence="1 2">S14-83T</strain>
        <plasmid evidence="1 2">unnamed4</plasmid>
    </source>
</reference>
<evidence type="ECO:0000313" key="1">
    <source>
        <dbReference type="EMBL" id="AZI45294.1"/>
    </source>
</evidence>
<geneLocation type="plasmid" evidence="1 2">
    <name>unnamed4</name>
</geneLocation>
<dbReference type="KEGG" id="dph:EHF33_20510"/>
<accession>A0A3G8YRY1</accession>
<keyword evidence="1" id="KW-0614">Plasmid</keyword>
<gene>
    <name evidence="1" type="ORF">EHF33_20510</name>
</gene>
<dbReference type="Proteomes" id="UP000276417">
    <property type="component" value="Plasmid unnamed4"/>
</dbReference>
<dbReference type="EMBL" id="CP034188">
    <property type="protein sequence ID" value="AZI45294.1"/>
    <property type="molecule type" value="Genomic_DNA"/>
</dbReference>
<evidence type="ECO:0000313" key="2">
    <source>
        <dbReference type="Proteomes" id="UP000276417"/>
    </source>
</evidence>
<dbReference type="OrthoDB" id="9805852at2"/>
<dbReference type="RefSeq" id="WP_124875759.1">
    <property type="nucleotide sequence ID" value="NZ_CP034188.1"/>
</dbReference>
<proteinExistence type="predicted"/>
<keyword evidence="2" id="KW-1185">Reference proteome</keyword>
<name>A0A3G8YRY1_9DEIO</name>
<sequence length="71" mass="7396">MSGLPTVRDVLTADPTAVVCLFRDPDDGQWVAHLEGAGDPDNLTIRVADSPVNALLCLLCADVPAVHEAAS</sequence>
<dbReference type="AlphaFoldDB" id="A0A3G8YRY1"/>
<protein>
    <submittedName>
        <fullName evidence="1">Uncharacterized protein</fullName>
    </submittedName>
</protein>